<keyword evidence="3" id="KW-0378">Hydrolase</keyword>
<dbReference type="PANTHER" id="PTHR43806:SF11">
    <property type="entry name" value="CEREVISIN-RELATED"/>
    <property type="match status" value="1"/>
</dbReference>
<dbReference type="GO" id="GO:0006508">
    <property type="term" value="P:proteolysis"/>
    <property type="evidence" value="ECO:0007669"/>
    <property type="project" value="UniProtKB-KW"/>
</dbReference>
<evidence type="ECO:0000313" key="7">
    <source>
        <dbReference type="EMBL" id="TFY89652.1"/>
    </source>
</evidence>
<dbReference type="InterPro" id="IPR035986">
    <property type="entry name" value="PKD_dom_sf"/>
</dbReference>
<dbReference type="OrthoDB" id="9790784at2"/>
<dbReference type="PROSITE" id="PS51892">
    <property type="entry name" value="SUBTILASE"/>
    <property type="match status" value="1"/>
</dbReference>
<dbReference type="InterPro" id="IPR050131">
    <property type="entry name" value="Peptidase_S8_subtilisin-like"/>
</dbReference>
<dbReference type="InterPro" id="IPR023828">
    <property type="entry name" value="Peptidase_S8_Ser-AS"/>
</dbReference>
<organism evidence="7 8">
    <name type="scientific">Pseudomonas nabeulensis</name>
    <dbReference type="NCBI Taxonomy" id="2293833"/>
    <lineage>
        <taxon>Bacteria</taxon>
        <taxon>Pseudomonadati</taxon>
        <taxon>Pseudomonadota</taxon>
        <taxon>Gammaproteobacteria</taxon>
        <taxon>Pseudomonadales</taxon>
        <taxon>Pseudomonadaceae</taxon>
        <taxon>Pseudomonas</taxon>
    </lineage>
</organism>
<feature type="domain" description="Peptidase S8/S53" evidence="6">
    <location>
        <begin position="204"/>
        <end position="432"/>
    </location>
</feature>
<comment type="caution">
    <text evidence="7">The sequence shown here is derived from an EMBL/GenBank/DDBJ whole genome shotgun (WGS) entry which is preliminary data.</text>
</comment>
<dbReference type="AlphaFoldDB" id="A0A4Z0AS69"/>
<keyword evidence="8" id="KW-1185">Reference proteome</keyword>
<keyword evidence="2" id="KW-0645">Protease</keyword>
<dbReference type="PANTHER" id="PTHR43806">
    <property type="entry name" value="PEPTIDASE S8"/>
    <property type="match status" value="1"/>
</dbReference>
<dbReference type="SUPFAM" id="SSF52743">
    <property type="entry name" value="Subtilisin-like"/>
    <property type="match status" value="1"/>
</dbReference>
<dbReference type="Proteomes" id="UP000297734">
    <property type="component" value="Unassembled WGS sequence"/>
</dbReference>
<dbReference type="InterPro" id="IPR036852">
    <property type="entry name" value="Peptidase_S8/S53_dom_sf"/>
</dbReference>
<evidence type="ECO:0000259" key="6">
    <source>
        <dbReference type="Pfam" id="PF00082"/>
    </source>
</evidence>
<keyword evidence="4" id="KW-0720">Serine protease</keyword>
<dbReference type="Pfam" id="PF00082">
    <property type="entry name" value="Peptidase_S8"/>
    <property type="match status" value="1"/>
</dbReference>
<evidence type="ECO:0000313" key="8">
    <source>
        <dbReference type="Proteomes" id="UP000297734"/>
    </source>
</evidence>
<dbReference type="InterPro" id="IPR013783">
    <property type="entry name" value="Ig-like_fold"/>
</dbReference>
<evidence type="ECO:0000256" key="5">
    <source>
        <dbReference type="PROSITE-ProRule" id="PRU01240"/>
    </source>
</evidence>
<protein>
    <recommendedName>
        <fullName evidence="6">Peptidase S8/S53 domain-containing protein</fullName>
    </recommendedName>
</protein>
<dbReference type="GO" id="GO:0004252">
    <property type="term" value="F:serine-type endopeptidase activity"/>
    <property type="evidence" value="ECO:0007669"/>
    <property type="project" value="InterPro"/>
</dbReference>
<comment type="similarity">
    <text evidence="1 5">Belongs to the peptidase S8 family.</text>
</comment>
<reference evidence="7 8" key="1">
    <citation type="journal article" date="2019" name="Syst. Appl. Microbiol.">
        <title>New species of pathogenic Pseudomonas isolated from citrus in Tunisia: Proposal of Pseudomonas kairouanensis sp. nov. and Pseudomonas nabeulensis sp. nov.</title>
        <authorList>
            <person name="Oueslati M."/>
            <person name="Mulet M."/>
            <person name="Gomila M."/>
            <person name="Berge O."/>
            <person name="Hajlaoui M.R."/>
            <person name="Lalucat J."/>
            <person name="Sadfi-Zouaoui N."/>
            <person name="Garcia-Valdes E."/>
        </authorList>
    </citation>
    <scope>NUCLEOTIDE SEQUENCE [LARGE SCALE GENOMIC DNA]</scope>
    <source>
        <strain evidence="7 8">E10B</strain>
    </source>
</reference>
<dbReference type="Gene3D" id="3.40.50.200">
    <property type="entry name" value="Peptidase S8/S53 domain"/>
    <property type="match status" value="1"/>
</dbReference>
<dbReference type="EMBL" id="QUZT01000048">
    <property type="protein sequence ID" value="TFY89652.1"/>
    <property type="molecule type" value="Genomic_DNA"/>
</dbReference>
<dbReference type="SUPFAM" id="SSF49299">
    <property type="entry name" value="PKD domain"/>
    <property type="match status" value="1"/>
</dbReference>
<evidence type="ECO:0000256" key="2">
    <source>
        <dbReference type="ARBA" id="ARBA00022670"/>
    </source>
</evidence>
<dbReference type="RefSeq" id="WP_135310078.1">
    <property type="nucleotide sequence ID" value="NZ_QUZT01000048.1"/>
</dbReference>
<sequence length="790" mass="83913">MKPMSHSLSIAFLWVVLFPLPALSAPPGYTTLTVLLKPEGQNNPSNNITPLTNLKRLAPGLQPLIPASMTRSPMDLQALQRHRLDRYYTVDTRSMSLAQAQALAAQLKADPGVEDVQFEPIVDGMHGDNGIAIGQPSARNIPDYTGRQHYLLSQAPVAPYKIGGVNAVEAWNIPGGKGQGMQVISSEIDHWSYSHRDLIQPYLEIQHPTNPATVGSHDTASAGIIASRENGFGTTGIVPETELGFMDWGQDRLIQLAGLLKPGNVVQIGVHYRSGAIPQIGCANDCFLPVESNPVVRDTIAYMTEEKGIHVVIAAANGNIDLDAPYFKDFYNRNVFDSGGIYAGAVDPKTGLRAGFSEYGSRVDLFSWGNDVTSTSYTPQNPSTAYTQTFSGTSAANPIIAGVVAALQGVAFAHGLGPIPPKALREILVKTGYPQINGNSTEIGVQPDLKAAINKLLADHVGQPPTGRLAIPDTTGSGSTFSARVYAESPSNKPLTYRWDAQAFTPQTGTDPQMTFSAKTVDSDTPTPITVEIFDGKHRTVLTEHITVKAPPITATLAAPDTVVAGDPVPVRVEARSSTGKPLSYAWARSASLLGSAGNTPAVTLTAAPVTSEVRATVNVRVSDGVDTLQTPTEVITIRPRQATPPPEARITGANTVEIGKSLALSASTSAGNDLRYAWTAPDFTPASSAQVAPSFTAPATAGPRSITLRVTDATNRTATASQLVNITAPAPGNCGNIPPWSATKTYSTYAEQVAYNGKVYKQNFWNINKPPDINSAQWGKEWQLGVACP</sequence>
<comment type="caution">
    <text evidence="5">Lacks conserved residue(s) required for the propagation of feature annotation.</text>
</comment>
<name>A0A4Z0AS69_9PSED</name>
<dbReference type="InterPro" id="IPR000209">
    <property type="entry name" value="Peptidase_S8/S53_dom"/>
</dbReference>
<proteinExistence type="inferred from homology"/>
<gene>
    <name evidence="7" type="ORF">DYL61_22045</name>
</gene>
<evidence type="ECO:0000256" key="4">
    <source>
        <dbReference type="ARBA" id="ARBA00022825"/>
    </source>
</evidence>
<accession>A0A4Z0AS69</accession>
<dbReference type="PROSITE" id="PS00138">
    <property type="entry name" value="SUBTILASE_SER"/>
    <property type="match status" value="1"/>
</dbReference>
<evidence type="ECO:0000256" key="3">
    <source>
        <dbReference type="ARBA" id="ARBA00022801"/>
    </source>
</evidence>
<dbReference type="CDD" id="cd12215">
    <property type="entry name" value="ChiC_BD"/>
    <property type="match status" value="1"/>
</dbReference>
<dbReference type="Gene3D" id="2.60.40.10">
    <property type="entry name" value="Immunoglobulins"/>
    <property type="match status" value="1"/>
</dbReference>
<evidence type="ECO:0000256" key="1">
    <source>
        <dbReference type="ARBA" id="ARBA00011073"/>
    </source>
</evidence>